<evidence type="ECO:0000259" key="2">
    <source>
        <dbReference type="Pfam" id="PF19189"/>
    </source>
</evidence>
<dbReference type="Pfam" id="PF19189">
    <property type="entry name" value="Mtf2"/>
    <property type="match status" value="1"/>
</dbReference>
<organism evidence="3 4">
    <name type="scientific">Curvularia clavata</name>
    <dbReference type="NCBI Taxonomy" id="95742"/>
    <lineage>
        <taxon>Eukaryota</taxon>
        <taxon>Fungi</taxon>
        <taxon>Dikarya</taxon>
        <taxon>Ascomycota</taxon>
        <taxon>Pezizomycotina</taxon>
        <taxon>Dothideomycetes</taxon>
        <taxon>Pleosporomycetidae</taxon>
        <taxon>Pleosporales</taxon>
        <taxon>Pleosporineae</taxon>
        <taxon>Pleosporaceae</taxon>
        <taxon>Curvularia</taxon>
    </lineage>
</organism>
<feature type="region of interest" description="Disordered" evidence="1">
    <location>
        <begin position="58"/>
        <end position="77"/>
    </location>
</feature>
<dbReference type="AlphaFoldDB" id="A0A9Q8Z393"/>
<evidence type="ECO:0000313" key="3">
    <source>
        <dbReference type="EMBL" id="USP75179.1"/>
    </source>
</evidence>
<reference evidence="3" key="1">
    <citation type="submission" date="2021-12" db="EMBL/GenBank/DDBJ databases">
        <title>Curvularia clavata genome.</title>
        <authorList>
            <person name="Cao Y."/>
        </authorList>
    </citation>
    <scope>NUCLEOTIDE SEQUENCE</scope>
    <source>
        <strain evidence="3">Yc1106</strain>
    </source>
</reference>
<gene>
    <name evidence="3" type="ORF">yc1106_02453</name>
</gene>
<dbReference type="InterPro" id="IPR043837">
    <property type="entry name" value="Mtf2-like_C"/>
</dbReference>
<dbReference type="GO" id="GO:0005739">
    <property type="term" value="C:mitochondrion"/>
    <property type="evidence" value="ECO:0007669"/>
    <property type="project" value="InterPro"/>
</dbReference>
<protein>
    <recommendedName>
        <fullName evidence="2">Mtf2-like C-terminal domain-containing protein</fullName>
    </recommendedName>
</protein>
<feature type="region of interest" description="Disordered" evidence="1">
    <location>
        <begin position="409"/>
        <end position="530"/>
    </location>
</feature>
<evidence type="ECO:0000256" key="1">
    <source>
        <dbReference type="SAM" id="MobiDB-lite"/>
    </source>
</evidence>
<dbReference type="InterPro" id="IPR040009">
    <property type="entry name" value="Mtf2/C5D6.12-like"/>
</dbReference>
<evidence type="ECO:0000313" key="4">
    <source>
        <dbReference type="Proteomes" id="UP001056012"/>
    </source>
</evidence>
<sequence>MSACSGTVRAVSRSRVPPLKTLLPFLYQTTTIQQCRSATQPITRRSIASRSRLSNGDEIPFVDENLPPPVNQGPARKTTITGSERAAFEKLYKKFNTEGRQKKEKDHVVELDQIADEYYEDDEENSKPSLDEIFDEAMKGESRLRAMPTFAQRQKVSLEPAKETTTGAESGKARGSRRKGVGLDTIQLREMRRVERERVDKLIRNASTDRDLWQILDREVLTKVRELDLDNINTSGSRVPGTEPKDTVTTKNAIQPKSIAKPGPPSPEQRVLFQNYPHHLITAVATLRSEFPSSPLPLSILPMIKSLGRSSHVLGATTTLYKYLIRTAWVQKCSYATIDTLLTEMDNNAIEFDPDILELLNAIIREHNQARSGLLGRDAQLVYSMEMHADDIGKIHGWRKVLMERLGLRGDGNRPGSTIPRAVPQSRGVKRVPTVPRNSVDSQNREKQDALSANGHSSEVNDSSRDDSPFAEGTGLFKPETSEAIPFAEGHAVTEIEGQEKNNTAAEASNEQRQDDEHHHGSNAPAKVML</sequence>
<dbReference type="PANTHER" id="PTHR39468:SF1">
    <property type="entry name" value="MTF2-LIKE C-TERMINAL DOMAIN-CONTAINING PROTEIN"/>
    <property type="match status" value="1"/>
</dbReference>
<name>A0A9Q8Z393_CURCL</name>
<feature type="compositionally biased region" description="Basic and acidic residues" evidence="1">
    <location>
        <begin position="510"/>
        <end position="520"/>
    </location>
</feature>
<dbReference type="Proteomes" id="UP001056012">
    <property type="component" value="Chromosome 2"/>
</dbReference>
<feature type="region of interest" description="Disordered" evidence="1">
    <location>
        <begin position="152"/>
        <end position="180"/>
    </location>
</feature>
<accession>A0A9Q8Z393</accession>
<keyword evidence="4" id="KW-1185">Reference proteome</keyword>
<dbReference type="EMBL" id="CP089275">
    <property type="protein sequence ID" value="USP75179.1"/>
    <property type="molecule type" value="Genomic_DNA"/>
</dbReference>
<dbReference type="OrthoDB" id="2444174at2759"/>
<dbReference type="PANTHER" id="PTHR39468">
    <property type="entry name" value="CHROMOSOME 7, WHOLE GENOME SHOTGUN SEQUENCE"/>
    <property type="match status" value="1"/>
</dbReference>
<feature type="domain" description="Mtf2-like C-terminal" evidence="2">
    <location>
        <begin position="193"/>
        <end position="385"/>
    </location>
</feature>
<proteinExistence type="predicted"/>
<dbReference type="VEuPathDB" id="FungiDB:yc1106_02453"/>